<evidence type="ECO:0000256" key="1">
    <source>
        <dbReference type="ARBA" id="ARBA00002523"/>
    </source>
</evidence>
<evidence type="ECO:0000256" key="9">
    <source>
        <dbReference type="SAM" id="MobiDB-lite"/>
    </source>
</evidence>
<evidence type="ECO:0000256" key="2">
    <source>
        <dbReference type="ARBA" id="ARBA00004609"/>
    </source>
</evidence>
<dbReference type="Pfam" id="PF13206">
    <property type="entry name" value="VSG_B"/>
    <property type="match status" value="1"/>
</dbReference>
<evidence type="ECO:0000256" key="8">
    <source>
        <dbReference type="ARBA" id="ARBA00023288"/>
    </source>
</evidence>
<dbReference type="Pfam" id="PF10659">
    <property type="entry name" value="Trypan_glycop_C"/>
    <property type="match status" value="1"/>
</dbReference>
<evidence type="ECO:0000256" key="7">
    <source>
        <dbReference type="ARBA" id="ARBA00023180"/>
    </source>
</evidence>
<feature type="domain" description="Trypanosome variant surface glycoprotein C-terminal" evidence="10">
    <location>
        <begin position="392"/>
        <end position="474"/>
    </location>
</feature>
<comment type="function">
    <text evidence="1">VSG forms a coat on the surface of the parasite. The trypanosome evades the immune response of the host by expressing a series of antigenically distinct VSGs from an estimated 1000 VSG genes.</text>
</comment>
<reference evidence="12" key="1">
    <citation type="submission" date="2016-12" db="EMBL/GenBank/DDBJ databases">
        <title>Extending the VSGnome of Trypanosoma brucei strain TREU927.</title>
        <authorList>
            <person name="Cross G.A."/>
        </authorList>
    </citation>
    <scope>NUCLEOTIDE SEQUENCE</scope>
    <source>
        <strain evidence="12">Tb927.99.1509</strain>
    </source>
</reference>
<sequence length="486" mass="52513">MLHRLEGALTTGEHAYLYRELCDLIQLPSRLPKGTDDSATAASGYMEIQKLNTSLSPEGCRAKFAKTTEGKSPQYEPGQGSADELAQKRWTTWADASEATEDGKKDAEILKAAGLVGASLTTQQEYHALLQPIAEEAAATMKQPNALKDKTIQAQTQAIQKALNRALFDQDVTAAKLTAAIDVNCRTNTATTLTQLCGEPGTNARAKSVVQMLVCLCSYDSTDTNNPCESSQTPTALTAAVTATHTVAEDLISKCPDAEQSSTSSGEISAFLSALLARFKSKATDIYIGDFTTTACNGSSGNGKCVMYKSNNKDDIKAFRELCWLREIRNAATVLRQAENTNGQVRQLTDRMNSLKQQAQNLRPQIQGRNKQPETAATTDVSNKDKKTQQVCETIKDKQKCKPDVGCTYNETRKACEKDPKSPVEKTDQEAGTRKGAGEGAAATGCASHFSDQTACEKMDEGKEKPVCVPGRKEAKVISIRTTLRA</sequence>
<keyword evidence="3" id="KW-1003">Cell membrane</keyword>
<keyword evidence="6" id="KW-0472">Membrane</keyword>
<feature type="domain" description="Trypanosome variant surface glycoprotein B-type N-terminal" evidence="11">
    <location>
        <begin position="9"/>
        <end position="352"/>
    </location>
</feature>
<name>A0A1V0FYB5_9TRYP</name>
<dbReference type="InterPro" id="IPR019609">
    <property type="entry name" value="Variant_surf_glycoprt_trypan_C"/>
</dbReference>
<evidence type="ECO:0000259" key="11">
    <source>
        <dbReference type="Pfam" id="PF13206"/>
    </source>
</evidence>
<evidence type="ECO:0000259" key="10">
    <source>
        <dbReference type="Pfam" id="PF10659"/>
    </source>
</evidence>
<evidence type="ECO:0000256" key="4">
    <source>
        <dbReference type="ARBA" id="ARBA00022622"/>
    </source>
</evidence>
<keyword evidence="8" id="KW-0449">Lipoprotein</keyword>
<keyword evidence="4" id="KW-0336">GPI-anchor</keyword>
<dbReference type="GO" id="GO:0005886">
    <property type="term" value="C:plasma membrane"/>
    <property type="evidence" value="ECO:0007669"/>
    <property type="project" value="UniProtKB-SubCell"/>
</dbReference>
<evidence type="ECO:0000256" key="3">
    <source>
        <dbReference type="ARBA" id="ARBA00022475"/>
    </source>
</evidence>
<proteinExistence type="predicted"/>
<feature type="compositionally biased region" description="Polar residues" evidence="9">
    <location>
        <begin position="357"/>
        <end position="381"/>
    </location>
</feature>
<accession>A0A1V0FYB5</accession>
<dbReference type="GO" id="GO:0098552">
    <property type="term" value="C:side of membrane"/>
    <property type="evidence" value="ECO:0007669"/>
    <property type="project" value="UniProtKB-KW"/>
</dbReference>
<evidence type="ECO:0000256" key="5">
    <source>
        <dbReference type="ARBA" id="ARBA00022729"/>
    </source>
</evidence>
<dbReference type="AlphaFoldDB" id="A0A1V0FYB5"/>
<dbReference type="EMBL" id="KY404558">
    <property type="protein sequence ID" value="ARB50809.1"/>
    <property type="molecule type" value="Genomic_DNA"/>
</dbReference>
<evidence type="ECO:0000256" key="6">
    <source>
        <dbReference type="ARBA" id="ARBA00023136"/>
    </source>
</evidence>
<organism evidence="12">
    <name type="scientific">Trypanosoma brucei</name>
    <dbReference type="NCBI Taxonomy" id="5691"/>
    <lineage>
        <taxon>Eukaryota</taxon>
        <taxon>Discoba</taxon>
        <taxon>Euglenozoa</taxon>
        <taxon>Kinetoplastea</taxon>
        <taxon>Metakinetoplastina</taxon>
        <taxon>Trypanosomatida</taxon>
        <taxon>Trypanosomatidae</taxon>
        <taxon>Trypanosoma</taxon>
    </lineage>
</organism>
<protein>
    <submittedName>
        <fullName evidence="12">Variant surface glycoprotein</fullName>
    </submittedName>
</protein>
<evidence type="ECO:0000313" key="12">
    <source>
        <dbReference type="EMBL" id="ARB50809.1"/>
    </source>
</evidence>
<comment type="subcellular location">
    <subcellularLocation>
        <location evidence="2">Cell membrane</location>
        <topology evidence="2">Lipid-anchor</topology>
        <topology evidence="2">GPI-anchor</topology>
    </subcellularLocation>
</comment>
<feature type="region of interest" description="Disordered" evidence="9">
    <location>
        <begin position="416"/>
        <end position="445"/>
    </location>
</feature>
<dbReference type="VEuPathDB" id="TriTrypDB:Tb427_000383600"/>
<keyword evidence="7" id="KW-0325">Glycoprotein</keyword>
<feature type="region of interest" description="Disordered" evidence="9">
    <location>
        <begin position="357"/>
        <end position="389"/>
    </location>
</feature>
<dbReference type="InterPro" id="IPR025932">
    <property type="entry name" value="Trypano_VSG_B_N_dom"/>
</dbReference>
<keyword evidence="5" id="KW-0732">Signal</keyword>
<feature type="compositionally biased region" description="Basic and acidic residues" evidence="9">
    <location>
        <begin position="416"/>
        <end position="437"/>
    </location>
</feature>